<organism evidence="2 3">
    <name type="scientific">Burkholderia cepacia</name>
    <name type="common">Pseudomonas cepacia</name>
    <dbReference type="NCBI Taxonomy" id="292"/>
    <lineage>
        <taxon>Bacteria</taxon>
        <taxon>Pseudomonadati</taxon>
        <taxon>Pseudomonadota</taxon>
        <taxon>Betaproteobacteria</taxon>
        <taxon>Burkholderiales</taxon>
        <taxon>Burkholderiaceae</taxon>
        <taxon>Burkholderia</taxon>
        <taxon>Burkholderia cepacia complex</taxon>
    </lineage>
</organism>
<evidence type="ECO:0000313" key="2">
    <source>
        <dbReference type="EMBL" id="KML48697.1"/>
    </source>
</evidence>
<comment type="caution">
    <text evidence="2">The sequence shown here is derived from an EMBL/GenBank/DDBJ whole genome shotgun (WGS) entry which is preliminary data.</text>
</comment>
<feature type="transmembrane region" description="Helical" evidence="1">
    <location>
        <begin position="146"/>
        <end position="169"/>
    </location>
</feature>
<keyword evidence="1" id="KW-0812">Transmembrane</keyword>
<dbReference type="EMBL" id="LDWR01000055">
    <property type="protein sequence ID" value="KML48697.1"/>
    <property type="molecule type" value="Genomic_DNA"/>
</dbReference>
<reference evidence="2 3" key="1">
    <citation type="submission" date="2015-05" db="EMBL/GenBank/DDBJ databases">
        <title>Draft genome of Burkholderia cepacia LK29.</title>
        <authorList>
            <person name="Chan X.Y."/>
        </authorList>
    </citation>
    <scope>NUCLEOTIDE SEQUENCE [LARGE SCALE GENOMIC DNA]</scope>
    <source>
        <strain evidence="2 3">LK29</strain>
    </source>
</reference>
<proteinExistence type="predicted"/>
<gene>
    <name evidence="2" type="ORF">VL15_29025</name>
</gene>
<dbReference type="PATRIC" id="fig|292.27.peg.6411"/>
<keyword evidence="1" id="KW-1133">Transmembrane helix</keyword>
<keyword evidence="1" id="KW-0472">Membrane</keyword>
<evidence type="ECO:0000256" key="1">
    <source>
        <dbReference type="SAM" id="Phobius"/>
    </source>
</evidence>
<protein>
    <submittedName>
        <fullName evidence="2">Uncharacterized protein</fullName>
    </submittedName>
</protein>
<dbReference type="AlphaFoldDB" id="A0A0J5WJN3"/>
<feature type="transmembrane region" description="Helical" evidence="1">
    <location>
        <begin position="121"/>
        <end position="140"/>
    </location>
</feature>
<sequence>MMGATSKRRCANRRPLRPMPNRTTLIEATIDRVDTNLIRVKADIRKTPSYRVTMQNVCYFVTASDVDEDAFKQIEQLKPGMPVRACTFEHRGRRRIAWIRSDKLAIAPYDVVAQTRRNLSLLAWASCLLVLSMGLAAAALHSGWAFVSALATVAGIVTLMGTLLAIGGLSDLIFQPQRREAQQSWPGAPSGFDVERSRP</sequence>
<dbReference type="Proteomes" id="UP000036338">
    <property type="component" value="Unassembled WGS sequence"/>
</dbReference>
<accession>A0A0J5WJN3</accession>
<evidence type="ECO:0000313" key="3">
    <source>
        <dbReference type="Proteomes" id="UP000036338"/>
    </source>
</evidence>
<name>A0A0J5WJN3_BURCE</name>